<name>A0A8D9CC96_9VIRU</name>
<dbReference type="Pfam" id="PF10979">
    <property type="entry name" value="DUF2786"/>
    <property type="match status" value="1"/>
</dbReference>
<evidence type="ECO:0000259" key="1">
    <source>
        <dbReference type="Pfam" id="PF10979"/>
    </source>
</evidence>
<reference evidence="2" key="1">
    <citation type="submission" date="2021-06" db="EMBL/GenBank/DDBJ databases">
        <authorList>
            <person name="Gannon L."/>
            <person name="Redgwell R T."/>
            <person name="Michniewski S."/>
            <person name="Harrison D C."/>
            <person name="Millard A."/>
        </authorList>
    </citation>
    <scope>NUCLEOTIDE SEQUENCE</scope>
</reference>
<accession>A0A8D9CC96</accession>
<evidence type="ECO:0000313" key="2">
    <source>
        <dbReference type="EMBL" id="CAG7581452.1"/>
    </source>
</evidence>
<sequence length="229" mass="26881">MKLKYLEFILESKKSQVEALLSKTVDRGATEAEEETAYEKAVELIKKNKIDPMALNVEDDVFNKLKKEFNLKDKPKSKPDSWYQQQGFKKKTNDWYSKTNQSKEESFNDWVYKNYNKVIKVGNDLETLIKSMDLPYYAEDKDPYTGESEGGWEYSEGSTPLGGDHIEYIFPFYPPTYLEKYKKFIDTLSDFNKQIGNKKCEISNSRRSYADFELRIRLSKSDIENHNSK</sequence>
<dbReference type="EMBL" id="OU342829">
    <property type="protein sequence ID" value="CAG7581452.1"/>
    <property type="molecule type" value="Genomic_DNA"/>
</dbReference>
<organism evidence="2">
    <name type="scientific">uncultured marine phage</name>
    <dbReference type="NCBI Taxonomy" id="707152"/>
    <lineage>
        <taxon>Viruses</taxon>
        <taxon>environmental samples</taxon>
    </lineage>
</organism>
<dbReference type="InterPro" id="IPR024498">
    <property type="entry name" value="DUF2786"/>
</dbReference>
<gene>
    <name evidence="2" type="ORF">SLAVMIC_00849</name>
</gene>
<feature type="domain" description="DUF2786" evidence="1">
    <location>
        <begin position="17"/>
        <end position="51"/>
    </location>
</feature>
<protein>
    <recommendedName>
        <fullName evidence="1">DUF2786 domain-containing protein</fullName>
    </recommendedName>
</protein>
<proteinExistence type="predicted"/>